<protein>
    <submittedName>
        <fullName evidence="7">Peptide ABC transporter substrate-binding protein</fullName>
    </submittedName>
</protein>
<dbReference type="SUPFAM" id="SSF53850">
    <property type="entry name" value="Periplasmic binding protein-like II"/>
    <property type="match status" value="1"/>
</dbReference>
<keyword evidence="8" id="KW-1185">Reference proteome</keyword>
<dbReference type="InterPro" id="IPR000914">
    <property type="entry name" value="SBP_5_dom"/>
</dbReference>
<dbReference type="Gene3D" id="3.90.76.10">
    <property type="entry name" value="Dipeptide-binding Protein, Domain 1"/>
    <property type="match status" value="1"/>
</dbReference>
<feature type="domain" description="Solute-binding protein family 5" evidence="6">
    <location>
        <begin position="86"/>
        <end position="478"/>
    </location>
</feature>
<evidence type="ECO:0000259" key="6">
    <source>
        <dbReference type="Pfam" id="PF00496"/>
    </source>
</evidence>
<dbReference type="GO" id="GO:0043190">
    <property type="term" value="C:ATP-binding cassette (ABC) transporter complex"/>
    <property type="evidence" value="ECO:0007669"/>
    <property type="project" value="InterPro"/>
</dbReference>
<evidence type="ECO:0000256" key="5">
    <source>
        <dbReference type="SAM" id="SignalP"/>
    </source>
</evidence>
<feature type="signal peptide" evidence="5">
    <location>
        <begin position="1"/>
        <end position="22"/>
    </location>
</feature>
<keyword evidence="3" id="KW-0813">Transport</keyword>
<evidence type="ECO:0000256" key="2">
    <source>
        <dbReference type="ARBA" id="ARBA00005695"/>
    </source>
</evidence>
<keyword evidence="4 5" id="KW-0732">Signal</keyword>
<gene>
    <name evidence="7" type="ORF">CHL78_005790</name>
</gene>
<dbReference type="GO" id="GO:0015833">
    <property type="term" value="P:peptide transport"/>
    <property type="evidence" value="ECO:0007669"/>
    <property type="project" value="TreeGrafter"/>
</dbReference>
<dbReference type="Gene3D" id="3.10.105.10">
    <property type="entry name" value="Dipeptide-binding Protein, Domain 3"/>
    <property type="match status" value="1"/>
</dbReference>
<dbReference type="InterPro" id="IPR039424">
    <property type="entry name" value="SBP_5"/>
</dbReference>
<feature type="chain" id="PRO_5038989048" evidence="5">
    <location>
        <begin position="23"/>
        <end position="561"/>
    </location>
</feature>
<evidence type="ECO:0000256" key="3">
    <source>
        <dbReference type="ARBA" id="ARBA00022448"/>
    </source>
</evidence>
<comment type="caution">
    <text evidence="7">The sequence shown here is derived from an EMBL/GenBank/DDBJ whole genome shotgun (WGS) entry which is preliminary data.</text>
</comment>
<dbReference type="InterPro" id="IPR030678">
    <property type="entry name" value="Peptide/Ni-bd"/>
</dbReference>
<dbReference type="GO" id="GO:0030313">
    <property type="term" value="C:cell envelope"/>
    <property type="evidence" value="ECO:0007669"/>
    <property type="project" value="UniProtKB-SubCell"/>
</dbReference>
<evidence type="ECO:0000313" key="7">
    <source>
        <dbReference type="EMBL" id="RDY28410.1"/>
    </source>
</evidence>
<comment type="subcellular location">
    <subcellularLocation>
        <location evidence="1">Cell envelope</location>
    </subcellularLocation>
</comment>
<comment type="similarity">
    <text evidence="2">Belongs to the bacterial solute-binding protein 5 family.</text>
</comment>
<dbReference type="EMBL" id="NOJY02000007">
    <property type="protein sequence ID" value="RDY28410.1"/>
    <property type="molecule type" value="Genomic_DNA"/>
</dbReference>
<evidence type="ECO:0000256" key="1">
    <source>
        <dbReference type="ARBA" id="ARBA00004196"/>
    </source>
</evidence>
<dbReference type="Proteomes" id="UP000215694">
    <property type="component" value="Unassembled WGS sequence"/>
</dbReference>
<accession>A0A371J6J4</accession>
<dbReference type="GO" id="GO:0042597">
    <property type="term" value="C:periplasmic space"/>
    <property type="evidence" value="ECO:0007669"/>
    <property type="project" value="UniProtKB-ARBA"/>
</dbReference>
<dbReference type="Pfam" id="PF00496">
    <property type="entry name" value="SBP_bac_5"/>
    <property type="match status" value="1"/>
</dbReference>
<evidence type="ECO:0000256" key="4">
    <source>
        <dbReference type="ARBA" id="ARBA00022729"/>
    </source>
</evidence>
<dbReference type="PANTHER" id="PTHR30290">
    <property type="entry name" value="PERIPLASMIC BINDING COMPONENT OF ABC TRANSPORTER"/>
    <property type="match status" value="1"/>
</dbReference>
<sequence length="561" mass="62792">MKIKKKLLSCLFVITLVSSSIVGCSSTEKTEGESKSTAEQVLNYSSSSVVVGLNPILNTTAPDNRAHNMVSEPLLRDRTAEGNKNEIIPAGASEYTVSEDGKTYTFKFKDDRKWSDGKTITAKDYEYTLKLMADPKVAATNAWLYEGTIEGFNDALYNGADPNAIGVSCPDDMTLEIKLINPASYFPELVCSLYPVRQDKYEEWGSSYGTTPEKTLYCGPFVVESWNQNTEMVLAKNENYWKADEMKLEKLNYKVIQEEATAVQAFINKELDIVYTLDPNWSKQIEAADNSVNQEVPGGAPDFIMFNTKNEYLQNTKIRQALSIAMDREGLKETVWDGNAKTIVSAIPDTMNIGDKSYTELVGGKNYIVDQLKKDNPDPKALLIEGLKELGKSSDPSQVTIRYASRGTNERSKKIAELLKQTWEEALGIKVEIDMMEWNIMWEKIDAGDYDMASAGWGPYYNEPSGILSLFDSESGNFNAEKTGWNNEDSKKFKELLEEAKNETDEQKLADIYLEAEKILVGTAIIAPQYLTMDSAYINKKVDGYHVSTTGQTDWTEVSVK</sequence>
<dbReference type="AlphaFoldDB" id="A0A371J6J4"/>
<dbReference type="RefSeq" id="WP_094369519.1">
    <property type="nucleotide sequence ID" value="NZ_NOJY02000007.1"/>
</dbReference>
<name>A0A371J6J4_9FIRM</name>
<dbReference type="OrthoDB" id="9801912at2"/>
<dbReference type="CDD" id="cd08504">
    <property type="entry name" value="PBP2_OppA"/>
    <property type="match status" value="1"/>
</dbReference>
<proteinExistence type="inferred from homology"/>
<dbReference type="PIRSF" id="PIRSF002741">
    <property type="entry name" value="MppA"/>
    <property type="match status" value="1"/>
</dbReference>
<dbReference type="PANTHER" id="PTHR30290:SF10">
    <property type="entry name" value="PERIPLASMIC OLIGOPEPTIDE-BINDING PROTEIN-RELATED"/>
    <property type="match status" value="1"/>
</dbReference>
<organism evidence="7 8">
    <name type="scientific">Romboutsia weinsteinii</name>
    <dbReference type="NCBI Taxonomy" id="2020949"/>
    <lineage>
        <taxon>Bacteria</taxon>
        <taxon>Bacillati</taxon>
        <taxon>Bacillota</taxon>
        <taxon>Clostridia</taxon>
        <taxon>Peptostreptococcales</taxon>
        <taxon>Peptostreptococcaceae</taxon>
        <taxon>Romboutsia</taxon>
    </lineage>
</organism>
<dbReference type="PROSITE" id="PS51257">
    <property type="entry name" value="PROKAR_LIPOPROTEIN"/>
    <property type="match status" value="1"/>
</dbReference>
<reference evidence="7 8" key="1">
    <citation type="journal article" date="2017" name="Genome Announc.">
        <title>Draft Genome Sequence of Romboutsia weinsteinii sp. nov. Strain CCRI-19649(T) Isolated from Surface Water.</title>
        <authorList>
            <person name="Maheux A.F."/>
            <person name="Boudreau D.K."/>
            <person name="Berube E."/>
            <person name="Boissinot M."/>
            <person name="Cantin P."/>
            <person name="Raymond F."/>
            <person name="Corbeil J."/>
            <person name="Omar R.F."/>
            <person name="Bergeron M.G."/>
        </authorList>
    </citation>
    <scope>NUCLEOTIDE SEQUENCE [LARGE SCALE GENOMIC DNA]</scope>
    <source>
        <strain evidence="7 8">CCRI-19649</strain>
    </source>
</reference>
<dbReference type="GO" id="GO:1904680">
    <property type="term" value="F:peptide transmembrane transporter activity"/>
    <property type="evidence" value="ECO:0007669"/>
    <property type="project" value="TreeGrafter"/>
</dbReference>
<evidence type="ECO:0000313" key="8">
    <source>
        <dbReference type="Proteomes" id="UP000215694"/>
    </source>
</evidence>
<dbReference type="Gene3D" id="3.40.190.10">
    <property type="entry name" value="Periplasmic binding protein-like II"/>
    <property type="match status" value="1"/>
</dbReference>